<evidence type="ECO:0000256" key="3">
    <source>
        <dbReference type="ARBA" id="ARBA00022729"/>
    </source>
</evidence>
<feature type="signal peptide" evidence="4">
    <location>
        <begin position="1"/>
        <end position="21"/>
    </location>
</feature>
<dbReference type="GO" id="GO:0004553">
    <property type="term" value="F:hydrolase activity, hydrolyzing O-glycosyl compounds"/>
    <property type="evidence" value="ECO:0007669"/>
    <property type="project" value="InterPro"/>
</dbReference>
<dbReference type="InterPro" id="IPR005192">
    <property type="entry name" value="Glyco_hydro_49_C"/>
</dbReference>
<keyword evidence="2" id="KW-0964">Secreted</keyword>
<feature type="chain" id="PRO_5006857745" description="Dextranase" evidence="4">
    <location>
        <begin position="22"/>
        <end position="601"/>
    </location>
</feature>
<feature type="domain" description="Glycoside hydrolase family 49 N-terminal" evidence="6">
    <location>
        <begin position="31"/>
        <end position="221"/>
    </location>
</feature>
<dbReference type="Pfam" id="PF18841">
    <property type="entry name" value="B_solenoid_dext"/>
    <property type="match status" value="1"/>
</dbReference>
<dbReference type="Pfam" id="PF17433">
    <property type="entry name" value="Glyco_hydro_49N"/>
    <property type="match status" value="1"/>
</dbReference>
<proteinExistence type="predicted"/>
<dbReference type="Pfam" id="PF03718">
    <property type="entry name" value="Glyco_hydro_49"/>
    <property type="match status" value="1"/>
</dbReference>
<accession>A0A0U5GCT4</accession>
<dbReference type="AlphaFoldDB" id="A0A0U5GCT4"/>
<dbReference type="SUPFAM" id="SSF101596">
    <property type="entry name" value="Dextranase, N-terminal domain"/>
    <property type="match status" value="1"/>
</dbReference>
<evidence type="ECO:0000259" key="5">
    <source>
        <dbReference type="Pfam" id="PF03718"/>
    </source>
</evidence>
<dbReference type="Proteomes" id="UP000054771">
    <property type="component" value="Unassembled WGS sequence"/>
</dbReference>
<evidence type="ECO:0008006" key="9">
    <source>
        <dbReference type="Google" id="ProtNLM"/>
    </source>
</evidence>
<sequence>MKFHPTYYLLMGVSAPGLASALVLPRQANSSATTHCGADLCTWWHETGEVNTSTAVAPENVRQSRQYLVQVALAGSDEFFDSFVYEAIPRNGNGKVMSPSDSDGSFSGDDGISIELDEGINMAWTQFEHSQDVDVRILRRDGKPVGDEVTIRPTADTFDTQHVAGALVIRVPADRQGHRFSMEFADDLFTYRSDGQNYKTDGSGEVVGIEPRNALVIFASAFLPDEMVPSLDGPDTKVMTPGAFSVADIGAAPIVYFPPGVYWIDSEPLGLAHIKLDPATYWVHLAPGAFVKGAVEYTTSNKDFYATGHGVLSGEIYVYQANVEAGYKAEKSDITSLRLWWHRSVQGGQVWHCAGPTISSPPFNTMDLKDGSTDRDDISVNIFDYKQVGAFFMQTDGPQMYNNGVVHDVFYHCNDDGIKTYHSGITATRLTIWKVHNNAIIQMGWQPRDVHDVSIDSLYIIHTRFRRSETYVPSAIIGASPIYNGEPRLDPSMSLRGFSISNIICEGPCPGLFRLTPLQNYADFKVSGVQYVDGLIGGSVPIGDSIIATTPDTTYPGAEDLSMGLSVSEWTVKGEKVTMENAGALGQWNINAAYDGQWSIA</sequence>
<evidence type="ECO:0000259" key="6">
    <source>
        <dbReference type="Pfam" id="PF17433"/>
    </source>
</evidence>
<dbReference type="InterPro" id="IPR041402">
    <property type="entry name" value="B_solenoid_dext"/>
</dbReference>
<dbReference type="InterPro" id="IPR023226">
    <property type="entry name" value="Glyco_hydro_49_N_dom"/>
</dbReference>
<name>A0A0U5GCT4_ASPCI</name>
<dbReference type="STRING" id="454130.A0A0U5GCT4"/>
<keyword evidence="8" id="KW-1185">Reference proteome</keyword>
<dbReference type="Pfam" id="PF18783">
    <property type="entry name" value="IPU_b_solenoid"/>
    <property type="match status" value="1"/>
</dbReference>
<protein>
    <recommendedName>
        <fullName evidence="9">Dextranase</fullName>
    </recommendedName>
</protein>
<dbReference type="GO" id="GO:0005576">
    <property type="term" value="C:extracellular region"/>
    <property type="evidence" value="ECO:0007669"/>
    <property type="project" value="UniProtKB-SubCell"/>
</dbReference>
<organism evidence="7 8">
    <name type="scientific">Aspergillus calidoustus</name>
    <dbReference type="NCBI Taxonomy" id="454130"/>
    <lineage>
        <taxon>Eukaryota</taxon>
        <taxon>Fungi</taxon>
        <taxon>Dikarya</taxon>
        <taxon>Ascomycota</taxon>
        <taxon>Pezizomycotina</taxon>
        <taxon>Eurotiomycetes</taxon>
        <taxon>Eurotiomycetidae</taxon>
        <taxon>Eurotiales</taxon>
        <taxon>Aspergillaceae</taxon>
        <taxon>Aspergillus</taxon>
        <taxon>Aspergillus subgen. Nidulantes</taxon>
    </lineage>
</organism>
<gene>
    <name evidence="7" type="ORF">ASPCAL13286</name>
</gene>
<evidence type="ECO:0000256" key="2">
    <source>
        <dbReference type="ARBA" id="ARBA00022525"/>
    </source>
</evidence>
<evidence type="ECO:0000256" key="4">
    <source>
        <dbReference type="SAM" id="SignalP"/>
    </source>
</evidence>
<dbReference type="Gene3D" id="2.60.350.10">
    <property type="entry name" value="Dextranase, N-terminal"/>
    <property type="match status" value="1"/>
</dbReference>
<evidence type="ECO:0000313" key="7">
    <source>
        <dbReference type="EMBL" id="CEL10161.1"/>
    </source>
</evidence>
<keyword evidence="3 4" id="KW-0732">Signal</keyword>
<dbReference type="InterPro" id="IPR035953">
    <property type="entry name" value="Dextranase_N-ter"/>
</dbReference>
<evidence type="ECO:0000256" key="1">
    <source>
        <dbReference type="ARBA" id="ARBA00004613"/>
    </source>
</evidence>
<feature type="domain" description="Glycoside hydrolase family 49 C-terminal" evidence="5">
    <location>
        <begin position="490"/>
        <end position="600"/>
    </location>
</feature>
<dbReference type="Gene3D" id="2.160.20.10">
    <property type="entry name" value="Single-stranded right-handed beta-helix, Pectin lyase-like"/>
    <property type="match status" value="1"/>
</dbReference>
<reference evidence="8" key="1">
    <citation type="journal article" date="2016" name="Genome Announc.">
        <title>Draft genome sequences of fungus Aspergillus calidoustus.</title>
        <authorList>
            <person name="Horn F."/>
            <person name="Linde J."/>
            <person name="Mattern D.J."/>
            <person name="Walther G."/>
            <person name="Guthke R."/>
            <person name="Scherlach K."/>
            <person name="Martin K."/>
            <person name="Brakhage A.A."/>
            <person name="Petzke L."/>
            <person name="Valiante V."/>
        </authorList>
    </citation>
    <scope>NUCLEOTIDE SEQUENCE [LARGE SCALE GENOMIC DNA]</scope>
    <source>
        <strain evidence="8">SF006504</strain>
    </source>
</reference>
<dbReference type="InterPro" id="IPR041274">
    <property type="entry name" value="IPU_b_solenoid"/>
</dbReference>
<dbReference type="InterPro" id="IPR011050">
    <property type="entry name" value="Pectin_lyase_fold/virulence"/>
</dbReference>
<dbReference type="EMBL" id="CDMC01000017">
    <property type="protein sequence ID" value="CEL10161.1"/>
    <property type="molecule type" value="Genomic_DNA"/>
</dbReference>
<comment type="subcellular location">
    <subcellularLocation>
        <location evidence="1">Secreted</location>
    </subcellularLocation>
</comment>
<dbReference type="InterPro" id="IPR012334">
    <property type="entry name" value="Pectin_lyas_fold"/>
</dbReference>
<dbReference type="SUPFAM" id="SSF51126">
    <property type="entry name" value="Pectin lyase-like"/>
    <property type="match status" value="1"/>
</dbReference>
<evidence type="ECO:0000313" key="8">
    <source>
        <dbReference type="Proteomes" id="UP000054771"/>
    </source>
</evidence>
<dbReference type="OrthoDB" id="406508at2759"/>